<name>A0A133VKU3_9EURY</name>
<organism evidence="1 2">
    <name type="scientific">candidate division MSBL1 archaeon SCGC-AAA382A20</name>
    <dbReference type="NCBI Taxonomy" id="1698280"/>
    <lineage>
        <taxon>Archaea</taxon>
        <taxon>Methanobacteriati</taxon>
        <taxon>Methanobacteriota</taxon>
        <taxon>candidate division MSBL1</taxon>
    </lineage>
</organism>
<dbReference type="Proteomes" id="UP000070263">
    <property type="component" value="Unassembled WGS sequence"/>
</dbReference>
<accession>A0A133VKU3</accession>
<protein>
    <submittedName>
        <fullName evidence="1">Uncharacterized protein</fullName>
    </submittedName>
</protein>
<sequence length="199" mass="23734">MIFQCHIPFCLNSKCEWRFIKGFVDLYNREYGTEYSRKVCPDVQIRDNKQPEVILEDGTTGKEIVIERKTVVWPVNYIENHVHWHQKAEEKARRGDYYEESFQEEFTLEARHKALKGFSEQLKSALESVPDKFASYKHAIRILMLQFIGNDSLVSDADIVEMIEEAEVPKEIHEIWVAYPEWINEWESEVSWRQLYKAR</sequence>
<gene>
    <name evidence="1" type="ORF">AKJ51_02145</name>
</gene>
<dbReference type="AlphaFoldDB" id="A0A133VKU3"/>
<dbReference type="EMBL" id="LHYE01000018">
    <property type="protein sequence ID" value="KXB07064.1"/>
    <property type="molecule type" value="Genomic_DNA"/>
</dbReference>
<evidence type="ECO:0000313" key="2">
    <source>
        <dbReference type="Proteomes" id="UP000070263"/>
    </source>
</evidence>
<reference evidence="1 2" key="1">
    <citation type="journal article" date="2016" name="Sci. Rep.">
        <title>Metabolic traits of an uncultured archaeal lineage -MSBL1- from brine pools of the Red Sea.</title>
        <authorList>
            <person name="Mwirichia R."/>
            <person name="Alam I."/>
            <person name="Rashid M."/>
            <person name="Vinu M."/>
            <person name="Ba-Alawi W."/>
            <person name="Anthony Kamau A."/>
            <person name="Kamanda Ngugi D."/>
            <person name="Goker M."/>
            <person name="Klenk H.P."/>
            <person name="Bajic V."/>
            <person name="Stingl U."/>
        </authorList>
    </citation>
    <scope>NUCLEOTIDE SEQUENCE [LARGE SCALE GENOMIC DNA]</scope>
    <source>
        <strain evidence="1">SCGC-AAA382A20</strain>
    </source>
</reference>
<proteinExistence type="predicted"/>
<evidence type="ECO:0000313" key="1">
    <source>
        <dbReference type="EMBL" id="KXB07064.1"/>
    </source>
</evidence>
<keyword evidence="2" id="KW-1185">Reference proteome</keyword>
<comment type="caution">
    <text evidence="1">The sequence shown here is derived from an EMBL/GenBank/DDBJ whole genome shotgun (WGS) entry which is preliminary data.</text>
</comment>